<protein>
    <recommendedName>
        <fullName evidence="2">25S rRNA (uridine-N(3))-methyltransferase BMT5-like domain-containing protein</fullName>
    </recommendedName>
</protein>
<gene>
    <name evidence="3" type="ORF">DIURU_000212</name>
</gene>
<dbReference type="AlphaFoldDB" id="A0A642V5S6"/>
<accession>A0A642V5S6</accession>
<evidence type="ECO:0000259" key="2">
    <source>
        <dbReference type="Pfam" id="PF10354"/>
    </source>
</evidence>
<dbReference type="GeneID" id="54778865"/>
<dbReference type="GO" id="GO:0005737">
    <property type="term" value="C:cytoplasm"/>
    <property type="evidence" value="ECO:0007669"/>
    <property type="project" value="TreeGrafter"/>
</dbReference>
<reference evidence="3 4" key="1">
    <citation type="submission" date="2019-07" db="EMBL/GenBank/DDBJ databases">
        <title>Genome assembly of two rare yeast pathogens: Diutina rugosa and Trichomonascus ciferrii.</title>
        <authorList>
            <person name="Mixao V."/>
            <person name="Saus E."/>
            <person name="Hansen A."/>
            <person name="Lass-Flor C."/>
            <person name="Gabaldon T."/>
        </authorList>
    </citation>
    <scope>NUCLEOTIDE SEQUENCE [LARGE SCALE GENOMIC DNA]</scope>
    <source>
        <strain evidence="3 4">CBS 613</strain>
    </source>
</reference>
<feature type="compositionally biased region" description="Basic and acidic residues" evidence="1">
    <location>
        <begin position="261"/>
        <end position="272"/>
    </location>
</feature>
<evidence type="ECO:0000256" key="1">
    <source>
        <dbReference type="SAM" id="MobiDB-lite"/>
    </source>
</evidence>
<sequence>MAKGKGKGLKGALARHVAQERMMKKQAAKVVPEKGKKTKPQRVQASQAPTCPWHQDDQVLLVGEGDFSFALSVVKQGFVVPTNLVATSYDSYEDVVAKYAGAEATVAELISSGVKVLHNIDATKLSQSLQIKKKPLDVNVVVFNFPHTGKGIKDQARNIRDHQILVSEYFKSARELLTAAPESSGYFVKNWRIMLSLFDGEPYDSWQSKRLARDLGLQVDRSVKFGWSLYPGYHHRRTNSMRDTTKPAEERSARTYVFVPREPKDDKNDQKD</sequence>
<feature type="compositionally biased region" description="Basic and acidic residues" evidence="1">
    <location>
        <begin position="243"/>
        <end position="253"/>
    </location>
</feature>
<evidence type="ECO:0000313" key="4">
    <source>
        <dbReference type="Proteomes" id="UP000449547"/>
    </source>
</evidence>
<feature type="domain" description="25S rRNA (uridine-N(3))-methyltransferase BMT5-like" evidence="2">
    <location>
        <begin position="60"/>
        <end position="237"/>
    </location>
</feature>
<dbReference type="OrthoDB" id="273345at2759"/>
<comment type="caution">
    <text evidence="3">The sequence shown here is derived from an EMBL/GenBank/DDBJ whole genome shotgun (WGS) entry which is preliminary data.</text>
</comment>
<dbReference type="GO" id="GO:0070042">
    <property type="term" value="F:rRNA (uridine-N3-)-methyltransferase activity"/>
    <property type="evidence" value="ECO:0007669"/>
    <property type="project" value="InterPro"/>
</dbReference>
<feature type="region of interest" description="Disordered" evidence="1">
    <location>
        <begin position="236"/>
        <end position="272"/>
    </location>
</feature>
<dbReference type="PANTHER" id="PTHR11538">
    <property type="entry name" value="PHENYLALANYL-TRNA SYNTHETASE"/>
    <property type="match status" value="1"/>
</dbReference>
<dbReference type="EMBL" id="SWFT01000008">
    <property type="protein sequence ID" value="KAA8908423.1"/>
    <property type="molecule type" value="Genomic_DNA"/>
</dbReference>
<name>A0A642V5S6_DIURU</name>
<dbReference type="PANTHER" id="PTHR11538:SF26">
    <property type="entry name" value="FERREDOXIN-FOLD ANTICODON-BINDING DOMAIN-CONTAINING PROTEIN 1"/>
    <property type="match status" value="1"/>
</dbReference>
<dbReference type="RefSeq" id="XP_034015023.1">
    <property type="nucleotide sequence ID" value="XM_034154737.1"/>
</dbReference>
<organism evidence="3 4">
    <name type="scientific">Diutina rugosa</name>
    <name type="common">Yeast</name>
    <name type="synonym">Candida rugosa</name>
    <dbReference type="NCBI Taxonomy" id="5481"/>
    <lineage>
        <taxon>Eukaryota</taxon>
        <taxon>Fungi</taxon>
        <taxon>Dikarya</taxon>
        <taxon>Ascomycota</taxon>
        <taxon>Saccharomycotina</taxon>
        <taxon>Pichiomycetes</taxon>
        <taxon>Debaryomycetaceae</taxon>
        <taxon>Diutina</taxon>
    </lineage>
</organism>
<keyword evidence="4" id="KW-1185">Reference proteome</keyword>
<dbReference type="Proteomes" id="UP000449547">
    <property type="component" value="Unassembled WGS sequence"/>
</dbReference>
<proteinExistence type="predicted"/>
<dbReference type="InterPro" id="IPR019446">
    <property type="entry name" value="BMT5-like"/>
</dbReference>
<evidence type="ECO:0000313" key="3">
    <source>
        <dbReference type="EMBL" id="KAA8908423.1"/>
    </source>
</evidence>
<dbReference type="OMA" id="YPGYKHA"/>
<dbReference type="Pfam" id="PF10354">
    <property type="entry name" value="BMT5-like"/>
    <property type="match status" value="1"/>
</dbReference>
<dbReference type="GO" id="GO:0070475">
    <property type="term" value="P:rRNA base methylation"/>
    <property type="evidence" value="ECO:0007669"/>
    <property type="project" value="InterPro"/>
</dbReference>
<dbReference type="VEuPathDB" id="FungiDB:DIURU_000212"/>